<keyword evidence="2" id="KW-0560">Oxidoreductase</keyword>
<evidence type="ECO:0000256" key="1">
    <source>
        <dbReference type="ARBA" id="ARBA00006484"/>
    </source>
</evidence>
<evidence type="ECO:0000313" key="4">
    <source>
        <dbReference type="Proteomes" id="UP000230768"/>
    </source>
</evidence>
<organism evidence="3 4">
    <name type="scientific">Bacillus pumilus</name>
    <name type="common">Bacillus mesentericus</name>
    <dbReference type="NCBI Taxonomy" id="1408"/>
    <lineage>
        <taxon>Bacteria</taxon>
        <taxon>Bacillati</taxon>
        <taxon>Bacillota</taxon>
        <taxon>Bacilli</taxon>
        <taxon>Bacillales</taxon>
        <taxon>Bacillaceae</taxon>
        <taxon>Bacillus</taxon>
    </lineage>
</organism>
<dbReference type="EMBL" id="PEKP01000011">
    <property type="protein sequence ID" value="PIK26879.1"/>
    <property type="molecule type" value="Genomic_DNA"/>
</dbReference>
<dbReference type="FunFam" id="3.40.50.720:FF:000084">
    <property type="entry name" value="Short-chain dehydrogenase reductase"/>
    <property type="match status" value="1"/>
</dbReference>
<dbReference type="PANTHER" id="PTHR43669:SF3">
    <property type="entry name" value="ALCOHOL DEHYDROGENASE, PUTATIVE (AFU_ORTHOLOGUE AFUA_3G03445)-RELATED"/>
    <property type="match status" value="1"/>
</dbReference>
<dbReference type="PANTHER" id="PTHR43669">
    <property type="entry name" value="5-KETO-D-GLUCONATE 5-REDUCTASE"/>
    <property type="match status" value="1"/>
</dbReference>
<comment type="similarity">
    <text evidence="1">Belongs to the short-chain dehydrogenases/reductases (SDR) family.</text>
</comment>
<dbReference type="Proteomes" id="UP000230768">
    <property type="component" value="Unassembled WGS sequence"/>
</dbReference>
<evidence type="ECO:0000256" key="2">
    <source>
        <dbReference type="ARBA" id="ARBA00023002"/>
    </source>
</evidence>
<dbReference type="InterPro" id="IPR036291">
    <property type="entry name" value="NAD(P)-bd_dom_sf"/>
</dbReference>
<evidence type="ECO:0000313" key="3">
    <source>
        <dbReference type="EMBL" id="PIK26879.1"/>
    </source>
</evidence>
<dbReference type="SUPFAM" id="SSF51735">
    <property type="entry name" value="NAD(P)-binding Rossmann-fold domains"/>
    <property type="match status" value="1"/>
</dbReference>
<dbReference type="PRINTS" id="PR00081">
    <property type="entry name" value="GDHRDH"/>
</dbReference>
<name>A0A2G8ITW9_BACPU</name>
<dbReference type="RefSeq" id="WP_099727501.1">
    <property type="nucleotide sequence ID" value="NZ_JASUAF010000001.1"/>
</dbReference>
<dbReference type="Pfam" id="PF13561">
    <property type="entry name" value="adh_short_C2"/>
    <property type="match status" value="1"/>
</dbReference>
<proteinExistence type="inferred from homology"/>
<protein>
    <submittedName>
        <fullName evidence="3">Short-chain dehydrogenase</fullName>
    </submittedName>
</protein>
<sequence length="261" mass="28606">MEVRALANHQKAVLIVGGAQGIGKEIAERFLKEGHRVAVSDIDEQGLSFFKKQHPQLLTLQADVSSWESVQQMMSAAARELGGIDHLVYSAGMTKSLPFLEVDFSLWKKTLAVNLYGLFYCIKASAPYLCERQEGSMVIIGSGSAMTGSGGGIQYYASKAGAFGLMRSLVKELGTHHVRINVIAPRVIESQMLDTLYPTEEEKRQLQSLIPVGRLGKPEDIAELTLFLASDEGSYLHGQIILLDGGRTYQPKYTKGKRAES</sequence>
<accession>A0A2G8ITW9</accession>
<dbReference type="InterPro" id="IPR002347">
    <property type="entry name" value="SDR_fam"/>
</dbReference>
<dbReference type="AlphaFoldDB" id="A0A2G8ITW9"/>
<reference evidence="3 4" key="1">
    <citation type="submission" date="2017-11" db="EMBL/GenBank/DDBJ databases">
        <title>Draft genome sequence of Bacillus pumilus 51_5il from lake Gorkoye (Russia: Novosibirsk region).</title>
        <authorList>
            <person name="Shipova A.A."/>
            <person name="Rozanov A.S."/>
            <person name="Bryanskaya A.V."/>
            <person name="Peltek S.E."/>
        </authorList>
    </citation>
    <scope>NUCLEOTIDE SEQUENCE [LARGE SCALE GENOMIC DNA]</scope>
    <source>
        <strain evidence="3 4">51_5il</strain>
    </source>
</reference>
<gene>
    <name evidence="3" type="ORF">CTV99_10405</name>
</gene>
<comment type="caution">
    <text evidence="3">The sequence shown here is derived from an EMBL/GenBank/DDBJ whole genome shotgun (WGS) entry which is preliminary data.</text>
</comment>
<dbReference type="GO" id="GO:0016491">
    <property type="term" value="F:oxidoreductase activity"/>
    <property type="evidence" value="ECO:0007669"/>
    <property type="project" value="UniProtKB-KW"/>
</dbReference>
<dbReference type="GO" id="GO:0008206">
    <property type="term" value="P:bile acid metabolic process"/>
    <property type="evidence" value="ECO:0007669"/>
    <property type="project" value="UniProtKB-ARBA"/>
</dbReference>
<dbReference type="CDD" id="cd05233">
    <property type="entry name" value="SDR_c"/>
    <property type="match status" value="1"/>
</dbReference>
<dbReference type="Gene3D" id="3.40.50.720">
    <property type="entry name" value="NAD(P)-binding Rossmann-like Domain"/>
    <property type="match status" value="1"/>
</dbReference>